<reference evidence="3 4" key="1">
    <citation type="journal article" date="2018" name="Nat. Genet.">
        <title>The Rosa genome provides new insights in the design of modern roses.</title>
        <authorList>
            <person name="Bendahmane M."/>
        </authorList>
    </citation>
    <scope>NUCLEOTIDE SEQUENCE [LARGE SCALE GENOMIC DNA]</scope>
    <source>
        <strain evidence="4">cv. Old Blush</strain>
    </source>
</reference>
<dbReference type="SUPFAM" id="SSF63411">
    <property type="entry name" value="LuxS/MPP-like metallohydrolase"/>
    <property type="match status" value="1"/>
</dbReference>
<gene>
    <name evidence="3" type="ORF">RchiOBHm_Chr5g0063901</name>
</gene>
<dbReference type="InterPro" id="IPR050626">
    <property type="entry name" value="Peptidase_M16"/>
</dbReference>
<dbReference type="Gene3D" id="3.30.830.10">
    <property type="entry name" value="Metalloenzyme, LuxS/M16 peptidase-like"/>
    <property type="match status" value="1"/>
</dbReference>
<dbReference type="Gramene" id="PRQ33997">
    <property type="protein sequence ID" value="PRQ33997"/>
    <property type="gene ID" value="RchiOBHm_Chr5g0063901"/>
</dbReference>
<dbReference type="InterPro" id="IPR054734">
    <property type="entry name" value="PqqF-like_C_4"/>
</dbReference>
<protein>
    <submittedName>
        <fullName evidence="3">Putative insulysin</fullName>
        <ecNumber evidence="3">3.4.24.56</ecNumber>
    </submittedName>
</protein>
<dbReference type="EC" id="3.4.24.56" evidence="3"/>
<keyword evidence="3" id="KW-0378">Hydrolase</keyword>
<dbReference type="PANTHER" id="PTHR43690:SF18">
    <property type="entry name" value="INSULIN-DEGRADING ENZYME-RELATED"/>
    <property type="match status" value="1"/>
</dbReference>
<organism evidence="3 4">
    <name type="scientific">Rosa chinensis</name>
    <name type="common">China rose</name>
    <dbReference type="NCBI Taxonomy" id="74649"/>
    <lineage>
        <taxon>Eukaryota</taxon>
        <taxon>Viridiplantae</taxon>
        <taxon>Streptophyta</taxon>
        <taxon>Embryophyta</taxon>
        <taxon>Tracheophyta</taxon>
        <taxon>Spermatophyta</taxon>
        <taxon>Magnoliopsida</taxon>
        <taxon>eudicotyledons</taxon>
        <taxon>Gunneridae</taxon>
        <taxon>Pentapetalae</taxon>
        <taxon>rosids</taxon>
        <taxon>fabids</taxon>
        <taxon>Rosales</taxon>
        <taxon>Rosaceae</taxon>
        <taxon>Rosoideae</taxon>
        <taxon>Rosoideae incertae sedis</taxon>
        <taxon>Rosa</taxon>
    </lineage>
</organism>
<evidence type="ECO:0000313" key="4">
    <source>
        <dbReference type="Proteomes" id="UP000238479"/>
    </source>
</evidence>
<accession>A0A2P6QII6</accession>
<dbReference type="PANTHER" id="PTHR43690">
    <property type="entry name" value="NARDILYSIN"/>
    <property type="match status" value="1"/>
</dbReference>
<dbReference type="GO" id="GO:0004222">
    <property type="term" value="F:metalloendopeptidase activity"/>
    <property type="evidence" value="ECO:0007669"/>
    <property type="project" value="UniProtKB-EC"/>
</dbReference>
<dbReference type="GO" id="GO:0051603">
    <property type="term" value="P:proteolysis involved in protein catabolic process"/>
    <property type="evidence" value="ECO:0007669"/>
    <property type="project" value="TreeGrafter"/>
</dbReference>
<feature type="domain" description="Coenzyme PQQ synthesis protein F-like C-terminal lobe" evidence="2">
    <location>
        <begin position="12"/>
        <end position="67"/>
    </location>
</feature>
<proteinExistence type="predicted"/>
<name>A0A2P6QII6_ROSCH</name>
<keyword evidence="1" id="KW-0479">Metal-binding</keyword>
<dbReference type="Pfam" id="PF22456">
    <property type="entry name" value="PqqF-like_C_4"/>
    <property type="match status" value="1"/>
</dbReference>
<dbReference type="InterPro" id="IPR011249">
    <property type="entry name" value="Metalloenz_LuxS/M16"/>
</dbReference>
<evidence type="ECO:0000259" key="2">
    <source>
        <dbReference type="Pfam" id="PF22456"/>
    </source>
</evidence>
<comment type="caution">
    <text evidence="3">The sequence shown here is derived from an EMBL/GenBank/DDBJ whole genome shotgun (WGS) entry which is preliminary data.</text>
</comment>
<dbReference type="STRING" id="74649.A0A2P6QII6"/>
<keyword evidence="4" id="KW-1185">Reference proteome</keyword>
<dbReference type="EMBL" id="PDCK01000043">
    <property type="protein sequence ID" value="PRQ33997.1"/>
    <property type="molecule type" value="Genomic_DNA"/>
</dbReference>
<evidence type="ECO:0000256" key="1">
    <source>
        <dbReference type="ARBA" id="ARBA00022723"/>
    </source>
</evidence>
<evidence type="ECO:0000313" key="3">
    <source>
        <dbReference type="EMBL" id="PRQ33997.1"/>
    </source>
</evidence>
<sequence length="68" mass="7825">MLNVKLRLFVLIAKQPAFHQLRSVEQLGYITALLQRNDCGIRGLQFIIQSAMKGPGHIDLRVEEFLEF</sequence>
<dbReference type="GO" id="GO:0043171">
    <property type="term" value="P:peptide catabolic process"/>
    <property type="evidence" value="ECO:0007669"/>
    <property type="project" value="TreeGrafter"/>
</dbReference>
<dbReference type="GO" id="GO:0046872">
    <property type="term" value="F:metal ion binding"/>
    <property type="evidence" value="ECO:0007669"/>
    <property type="project" value="UniProtKB-KW"/>
</dbReference>
<dbReference type="Proteomes" id="UP000238479">
    <property type="component" value="Chromosome 5"/>
</dbReference>
<dbReference type="GO" id="GO:0005829">
    <property type="term" value="C:cytosol"/>
    <property type="evidence" value="ECO:0007669"/>
    <property type="project" value="TreeGrafter"/>
</dbReference>
<dbReference type="GO" id="GO:0005739">
    <property type="term" value="C:mitochondrion"/>
    <property type="evidence" value="ECO:0007669"/>
    <property type="project" value="TreeGrafter"/>
</dbReference>
<dbReference type="AlphaFoldDB" id="A0A2P6QII6"/>